<dbReference type="EMBL" id="JAAMOB010000003">
    <property type="protein sequence ID" value="KAF4115553.1"/>
    <property type="molecule type" value="Genomic_DNA"/>
</dbReference>
<feature type="signal peptide" evidence="7">
    <location>
        <begin position="1"/>
        <end position="23"/>
    </location>
</feature>
<comment type="similarity">
    <text evidence="1 7">Belongs to the Arg-specific ADP-ribosyltransferase family.</text>
</comment>
<dbReference type="GO" id="GO:0016779">
    <property type="term" value="F:nucleotidyltransferase activity"/>
    <property type="evidence" value="ECO:0007669"/>
    <property type="project" value="UniProtKB-KW"/>
</dbReference>
<dbReference type="PANTHER" id="PTHR10339:SF27">
    <property type="entry name" value="NAD(P)(+)--ARGININE ADP-RIBOSYLTRANSFERASE"/>
    <property type="match status" value="1"/>
</dbReference>
<keyword evidence="9" id="KW-1185">Reference proteome</keyword>
<gene>
    <name evidence="8" type="ORF">G5714_003042</name>
</gene>
<dbReference type="EC" id="2.4.2.31" evidence="7"/>
<dbReference type="Proteomes" id="UP000579812">
    <property type="component" value="Unassembled WGS sequence"/>
</dbReference>
<sequence length="290" mass="32453">MGSLRFPAFLQVLLYTMVVQITAEAIQMGMFPEAADYSFQNCRKEMLQMVTKSGGLLQTELNNNPDFKTVWKGNAACKKDIPGGTPEHMAALKSYAEASYTFHGRFKKLLQTSRGSSTYRDGFPFKSLFFLLTDAMQLIGKSRTVYSGTEKEYSTEIGEKVRFESFLPAQRLYSAATEDASISDNIGTVFIITSHSVISFDDYECNSEEIDLLISPTEVFTVTGIKTFRNSIDNFKEITLTHSHFHSSSNCSGLFSLPEESKESSSSFLSSSLLNLMASLLMLYYYTLTL</sequence>
<evidence type="ECO:0000313" key="9">
    <source>
        <dbReference type="Proteomes" id="UP000579812"/>
    </source>
</evidence>
<organism evidence="8 9">
    <name type="scientific">Onychostoma macrolepis</name>
    <dbReference type="NCBI Taxonomy" id="369639"/>
    <lineage>
        <taxon>Eukaryota</taxon>
        <taxon>Metazoa</taxon>
        <taxon>Chordata</taxon>
        <taxon>Craniata</taxon>
        <taxon>Vertebrata</taxon>
        <taxon>Euteleostomi</taxon>
        <taxon>Actinopterygii</taxon>
        <taxon>Neopterygii</taxon>
        <taxon>Teleostei</taxon>
        <taxon>Ostariophysi</taxon>
        <taxon>Cypriniformes</taxon>
        <taxon>Cyprinidae</taxon>
        <taxon>Acrossocheilinae</taxon>
        <taxon>Onychostoma</taxon>
    </lineage>
</organism>
<dbReference type="SUPFAM" id="SSF56399">
    <property type="entry name" value="ADP-ribosylation"/>
    <property type="match status" value="1"/>
</dbReference>
<keyword evidence="2 7" id="KW-0328">Glycosyltransferase</keyword>
<evidence type="ECO:0000313" key="8">
    <source>
        <dbReference type="EMBL" id="KAF4115553.1"/>
    </source>
</evidence>
<protein>
    <recommendedName>
        <fullName evidence="7">NAD(P)(+)--arginine ADP-ribosyltransferase</fullName>
        <ecNumber evidence="7">2.4.2.31</ecNumber>
    </recommendedName>
    <alternativeName>
        <fullName evidence="7">Mono(ADP-ribosyl)transferase</fullName>
    </alternativeName>
</protein>
<dbReference type="PANTHER" id="PTHR10339">
    <property type="entry name" value="ADP-RIBOSYLTRANSFERASE"/>
    <property type="match status" value="1"/>
</dbReference>
<dbReference type="GO" id="GO:0106274">
    <property type="term" value="F:NAD+-protein-arginine ADP-ribosyltransferase activity"/>
    <property type="evidence" value="ECO:0007669"/>
    <property type="project" value="UniProtKB-EC"/>
</dbReference>
<evidence type="ECO:0000256" key="1">
    <source>
        <dbReference type="ARBA" id="ARBA00009558"/>
    </source>
</evidence>
<evidence type="ECO:0000256" key="4">
    <source>
        <dbReference type="ARBA" id="ARBA00022695"/>
    </source>
</evidence>
<dbReference type="Gene3D" id="3.90.176.10">
    <property type="entry name" value="Toxin ADP-ribosyltransferase, Chain A, domain 1"/>
    <property type="match status" value="1"/>
</dbReference>
<evidence type="ECO:0000256" key="3">
    <source>
        <dbReference type="ARBA" id="ARBA00022679"/>
    </source>
</evidence>
<dbReference type="AlphaFoldDB" id="A0A7J6D8C9"/>
<accession>A0A7J6D8C9</accession>
<dbReference type="PRINTS" id="PR00970">
    <property type="entry name" value="RIBTRNSFRASE"/>
</dbReference>
<evidence type="ECO:0000256" key="5">
    <source>
        <dbReference type="ARBA" id="ARBA00022857"/>
    </source>
</evidence>
<reference evidence="8 9" key="1">
    <citation type="submission" date="2020-04" db="EMBL/GenBank/DDBJ databases">
        <title>Chromosome-level genome assembly of a cyprinid fish Onychostoma macrolepis by integration of Nanopore Sequencing, Bionano and Hi-C technology.</title>
        <authorList>
            <person name="Wang D."/>
        </authorList>
    </citation>
    <scope>NUCLEOTIDE SEQUENCE [LARGE SCALE GENOMIC DNA]</scope>
    <source>
        <strain evidence="8">SWU-2019</strain>
        <tissue evidence="8">Muscle</tissue>
    </source>
</reference>
<proteinExistence type="inferred from homology"/>
<feature type="chain" id="PRO_5029951575" description="NAD(P)(+)--arginine ADP-ribosyltransferase" evidence="7">
    <location>
        <begin position="24"/>
        <end position="290"/>
    </location>
</feature>
<dbReference type="InterPro" id="IPR000768">
    <property type="entry name" value="ART"/>
</dbReference>
<dbReference type="Pfam" id="PF01129">
    <property type="entry name" value="ART"/>
    <property type="match status" value="1"/>
</dbReference>
<keyword evidence="7" id="KW-0520">NAD</keyword>
<evidence type="ECO:0000256" key="2">
    <source>
        <dbReference type="ARBA" id="ARBA00022676"/>
    </source>
</evidence>
<keyword evidence="4" id="KW-0548">Nucleotidyltransferase</keyword>
<dbReference type="InterPro" id="IPR050999">
    <property type="entry name" value="ADP-ribosyltransferase_ARG"/>
</dbReference>
<evidence type="ECO:0000256" key="6">
    <source>
        <dbReference type="ARBA" id="ARBA00047597"/>
    </source>
</evidence>
<comment type="catalytic activity">
    <reaction evidence="6 7">
        <text>L-arginyl-[protein] + NAD(+) = N(omega)-(ADP-D-ribosyl)-L-arginyl-[protein] + nicotinamide + H(+)</text>
        <dbReference type="Rhea" id="RHEA:19149"/>
        <dbReference type="Rhea" id="RHEA-COMP:10532"/>
        <dbReference type="Rhea" id="RHEA-COMP:15087"/>
        <dbReference type="ChEBI" id="CHEBI:15378"/>
        <dbReference type="ChEBI" id="CHEBI:17154"/>
        <dbReference type="ChEBI" id="CHEBI:29965"/>
        <dbReference type="ChEBI" id="CHEBI:57540"/>
        <dbReference type="ChEBI" id="CHEBI:142554"/>
        <dbReference type="EC" id="2.4.2.31"/>
    </reaction>
</comment>
<name>A0A7J6D8C9_9TELE</name>
<evidence type="ECO:0000256" key="7">
    <source>
        <dbReference type="RuleBase" id="RU361228"/>
    </source>
</evidence>
<keyword evidence="3 7" id="KW-0808">Transferase</keyword>
<comment type="caution">
    <text evidence="8">The sequence shown here is derived from an EMBL/GenBank/DDBJ whole genome shotgun (WGS) entry which is preliminary data.</text>
</comment>
<keyword evidence="5 7" id="KW-0521">NADP</keyword>
<keyword evidence="7" id="KW-0732">Signal</keyword>
<dbReference type="GO" id="GO:0003950">
    <property type="term" value="F:NAD+ poly-ADP-ribosyltransferase activity"/>
    <property type="evidence" value="ECO:0007669"/>
    <property type="project" value="TreeGrafter"/>
</dbReference>